<keyword evidence="3" id="KW-1185">Reference proteome</keyword>
<evidence type="ECO:0000313" key="2">
    <source>
        <dbReference type="EMBL" id="RRH72011.1"/>
    </source>
</evidence>
<dbReference type="EMBL" id="RRAZ01000028">
    <property type="protein sequence ID" value="RRH72011.1"/>
    <property type="molecule type" value="Genomic_DNA"/>
</dbReference>
<reference evidence="2 3" key="1">
    <citation type="submission" date="2018-11" db="EMBL/GenBank/DDBJ databases">
        <title>Gemmobacter sp. nov., YIM 102744-1 draft genome.</title>
        <authorList>
            <person name="Li G."/>
            <person name="Jiang Y."/>
        </authorList>
    </citation>
    <scope>NUCLEOTIDE SEQUENCE [LARGE SCALE GENOMIC DNA]</scope>
    <source>
        <strain evidence="2 3">YIM 102744-1</strain>
    </source>
</reference>
<proteinExistence type="predicted"/>
<accession>A0A3P3DCN7</accession>
<sequence>MNAMTFPSRKGRKAKAAPVTLPQWDRGAEGPANQIRLRVEPATAEDKETGREVLTGGKRKRRQTWVQLYARKGDLTETQLLAAERLARAAEGFPDRDPLAAIFGGKATDGFDPQAAKVDAREQFRRAWAEVPAASKPVMQRVVLEDQPVWHGNMPQRERHMQRLRAGLDAIS</sequence>
<gene>
    <name evidence="2" type="ORF">EG244_15975</name>
</gene>
<name>A0A3P3DCN7_9RHOB</name>
<dbReference type="Proteomes" id="UP000282125">
    <property type="component" value="Unassembled WGS sequence"/>
</dbReference>
<dbReference type="OrthoDB" id="7770673at2"/>
<protein>
    <submittedName>
        <fullName evidence="2">Uncharacterized protein</fullName>
    </submittedName>
</protein>
<comment type="caution">
    <text evidence="2">The sequence shown here is derived from an EMBL/GenBank/DDBJ whole genome shotgun (WGS) entry which is preliminary data.</text>
</comment>
<dbReference type="AlphaFoldDB" id="A0A3P3DCN7"/>
<feature type="region of interest" description="Disordered" evidence="1">
    <location>
        <begin position="1"/>
        <end position="33"/>
    </location>
</feature>
<evidence type="ECO:0000313" key="3">
    <source>
        <dbReference type="Proteomes" id="UP000282125"/>
    </source>
</evidence>
<evidence type="ECO:0000256" key="1">
    <source>
        <dbReference type="SAM" id="MobiDB-lite"/>
    </source>
</evidence>
<organism evidence="2 3">
    <name type="scientific">Falsigemmobacter faecalis</name>
    <dbReference type="NCBI Taxonomy" id="2488730"/>
    <lineage>
        <taxon>Bacteria</taxon>
        <taxon>Pseudomonadati</taxon>
        <taxon>Pseudomonadota</taxon>
        <taxon>Alphaproteobacteria</taxon>
        <taxon>Rhodobacterales</taxon>
        <taxon>Paracoccaceae</taxon>
        <taxon>Falsigemmobacter</taxon>
    </lineage>
</organism>
<dbReference type="RefSeq" id="WP_124966182.1">
    <property type="nucleotide sequence ID" value="NZ_RRAZ01000028.1"/>
</dbReference>